<organism evidence="3 4">
    <name type="scientific">Ileibacterium valens</name>
    <dbReference type="NCBI Taxonomy" id="1862668"/>
    <lineage>
        <taxon>Bacteria</taxon>
        <taxon>Bacillati</taxon>
        <taxon>Bacillota</taxon>
        <taxon>Erysipelotrichia</taxon>
        <taxon>Erysipelotrichales</taxon>
        <taxon>Erysipelotrichaceae</taxon>
        <taxon>Ileibacterium</taxon>
    </lineage>
</organism>
<dbReference type="RefSeq" id="WP_075820937.1">
    <property type="nucleotide sequence ID" value="NZ_CAPNHH010000039.1"/>
</dbReference>
<dbReference type="PRINTS" id="PR00080">
    <property type="entry name" value="SDRFAMILY"/>
</dbReference>
<sequence length="267" mass="29309">MCESLKNKVALVTASTHGIGLAIVKNLAQKGATVYMAARRLEYADELASSMNQEFGWNVKTVCFDAYDETCYSEMMKTISEQEGRLDILVNNFGTSNPMKDRSIEDTEWKEFRETVDVDLESVFRTTQEALPLLKIRGGSIINISSIGGNVPDISQIAYGTSKAAINYLTKLFAVQLGRYQIRSNAVLPGMTATDAVKDNLSDHFRDMFLHQTPLNRMATPEEIAAAVAYFASDEAAFTTGQILEVAGGFGLGTPVYGDLMNGSNRR</sequence>
<comment type="caution">
    <text evidence="3">The sequence shown here is derived from an EMBL/GenBank/DDBJ whole genome shotgun (WGS) entry which is preliminary data.</text>
</comment>
<reference evidence="3 4" key="1">
    <citation type="submission" date="2016-11" db="EMBL/GenBank/DDBJ databases">
        <title>Description of two novel members of the family Erysipelotrichaceae: Ileibacterium lipovorans gen. nov., sp. nov. and Dubosiella newyorkensis, gen. nov., sp. nov.</title>
        <authorList>
            <person name="Cox L.M."/>
            <person name="Sohn J."/>
            <person name="Tyrrell K.L."/>
            <person name="Citron D.M."/>
            <person name="Lawson P.A."/>
            <person name="Patel N.B."/>
            <person name="Iizumi T."/>
            <person name="Perez-Perez G.I."/>
            <person name="Goldstein E.J."/>
            <person name="Blaser M.J."/>
        </authorList>
    </citation>
    <scope>NUCLEOTIDE SEQUENCE [LARGE SCALE GENOMIC DNA]</scope>
    <source>
        <strain evidence="3 4">NYU-BL-A3</strain>
    </source>
</reference>
<gene>
    <name evidence="3" type="ORF">BO222_11650</name>
</gene>
<dbReference type="InterPro" id="IPR020904">
    <property type="entry name" value="Sc_DH/Rdtase_CS"/>
</dbReference>
<dbReference type="InterPro" id="IPR002347">
    <property type="entry name" value="SDR_fam"/>
</dbReference>
<dbReference type="PANTHER" id="PTHR42879:SF2">
    <property type="entry name" value="3-OXOACYL-[ACYL-CARRIER-PROTEIN] REDUCTASE FABG"/>
    <property type="match status" value="1"/>
</dbReference>
<dbReference type="Gene3D" id="3.40.50.720">
    <property type="entry name" value="NAD(P)-binding Rossmann-like Domain"/>
    <property type="match status" value="1"/>
</dbReference>
<accession>A0A1U7ND62</accession>
<dbReference type="GO" id="GO:0016491">
    <property type="term" value="F:oxidoreductase activity"/>
    <property type="evidence" value="ECO:0007669"/>
    <property type="project" value="UniProtKB-KW"/>
</dbReference>
<protein>
    <submittedName>
        <fullName evidence="3">Oxidoreductase</fullName>
    </submittedName>
</protein>
<evidence type="ECO:0000256" key="1">
    <source>
        <dbReference type="ARBA" id="ARBA00006484"/>
    </source>
</evidence>
<keyword evidence="4" id="KW-1185">Reference proteome</keyword>
<dbReference type="SUPFAM" id="SSF51735">
    <property type="entry name" value="NAD(P)-binding Rossmann-fold domains"/>
    <property type="match status" value="1"/>
</dbReference>
<dbReference type="InterPro" id="IPR050259">
    <property type="entry name" value="SDR"/>
</dbReference>
<name>A0A1U7ND62_9FIRM</name>
<proteinExistence type="inferred from homology"/>
<keyword evidence="2" id="KW-0560">Oxidoreductase</keyword>
<evidence type="ECO:0000313" key="3">
    <source>
        <dbReference type="EMBL" id="OLU36807.1"/>
    </source>
</evidence>
<evidence type="ECO:0000313" key="4">
    <source>
        <dbReference type="Proteomes" id="UP000186341"/>
    </source>
</evidence>
<dbReference type="GO" id="GO:0008206">
    <property type="term" value="P:bile acid metabolic process"/>
    <property type="evidence" value="ECO:0007669"/>
    <property type="project" value="UniProtKB-ARBA"/>
</dbReference>
<comment type="similarity">
    <text evidence="1">Belongs to the short-chain dehydrogenases/reductases (SDR) family.</text>
</comment>
<dbReference type="AlphaFoldDB" id="A0A1U7ND62"/>
<dbReference type="FunFam" id="3.40.50.720:FF:000084">
    <property type="entry name" value="Short-chain dehydrogenase reductase"/>
    <property type="match status" value="1"/>
</dbReference>
<dbReference type="CDD" id="cd05233">
    <property type="entry name" value="SDR_c"/>
    <property type="match status" value="1"/>
</dbReference>
<dbReference type="InterPro" id="IPR036291">
    <property type="entry name" value="NAD(P)-bd_dom_sf"/>
</dbReference>
<dbReference type="EMBL" id="MPJW01000255">
    <property type="protein sequence ID" value="OLU36807.1"/>
    <property type="molecule type" value="Genomic_DNA"/>
</dbReference>
<dbReference type="PRINTS" id="PR00081">
    <property type="entry name" value="GDHRDH"/>
</dbReference>
<evidence type="ECO:0000256" key="2">
    <source>
        <dbReference type="ARBA" id="ARBA00023002"/>
    </source>
</evidence>
<dbReference type="Pfam" id="PF13561">
    <property type="entry name" value="adh_short_C2"/>
    <property type="match status" value="1"/>
</dbReference>
<dbReference type="Proteomes" id="UP000186341">
    <property type="component" value="Unassembled WGS sequence"/>
</dbReference>
<dbReference type="OrthoDB" id="9803333at2"/>
<dbReference type="PROSITE" id="PS00061">
    <property type="entry name" value="ADH_SHORT"/>
    <property type="match status" value="1"/>
</dbReference>
<dbReference type="GeneID" id="82203788"/>
<dbReference type="PANTHER" id="PTHR42879">
    <property type="entry name" value="3-OXOACYL-(ACYL-CARRIER-PROTEIN) REDUCTASE"/>
    <property type="match status" value="1"/>
</dbReference>